<accession>A0ABW9A9E4</accession>
<reference evidence="1 2" key="1">
    <citation type="journal article" date="2024" name="Chem. Sci.">
        <title>Discovery of megapolipeptins by genome mining of a Burkholderiales bacteria collection.</title>
        <authorList>
            <person name="Paulo B.S."/>
            <person name="Recchia M.J.J."/>
            <person name="Lee S."/>
            <person name="Fergusson C.H."/>
            <person name="Romanowski S.B."/>
            <person name="Hernandez A."/>
            <person name="Krull N."/>
            <person name="Liu D.Y."/>
            <person name="Cavanagh H."/>
            <person name="Bos A."/>
            <person name="Gray C.A."/>
            <person name="Murphy B.T."/>
            <person name="Linington R.G."/>
            <person name="Eustaquio A.S."/>
        </authorList>
    </citation>
    <scope>NUCLEOTIDE SEQUENCE [LARGE SCALE GENOMIC DNA]</scope>
    <source>
        <strain evidence="1 2">RL21-008-BIB-A</strain>
    </source>
</reference>
<dbReference type="RefSeq" id="WP_408157157.1">
    <property type="nucleotide sequence ID" value="NZ_JAQQFM010000004.1"/>
</dbReference>
<dbReference type="EMBL" id="JAQQFM010000004">
    <property type="protein sequence ID" value="MFL9924470.1"/>
    <property type="molecule type" value="Genomic_DNA"/>
</dbReference>
<name>A0ABW9A9E4_9BURK</name>
<organism evidence="1 2">
    <name type="scientific">Herbaspirillum lusitanum</name>
    <dbReference type="NCBI Taxonomy" id="213312"/>
    <lineage>
        <taxon>Bacteria</taxon>
        <taxon>Pseudomonadati</taxon>
        <taxon>Pseudomonadota</taxon>
        <taxon>Betaproteobacteria</taxon>
        <taxon>Burkholderiales</taxon>
        <taxon>Oxalobacteraceae</taxon>
        <taxon>Herbaspirillum</taxon>
    </lineage>
</organism>
<comment type="caution">
    <text evidence="1">The sequence shown here is derived from an EMBL/GenBank/DDBJ whole genome shotgun (WGS) entry which is preliminary data.</text>
</comment>
<dbReference type="Proteomes" id="UP001629246">
    <property type="component" value="Unassembled WGS sequence"/>
</dbReference>
<evidence type="ECO:0008006" key="3">
    <source>
        <dbReference type="Google" id="ProtNLM"/>
    </source>
</evidence>
<evidence type="ECO:0000313" key="1">
    <source>
        <dbReference type="EMBL" id="MFL9924470.1"/>
    </source>
</evidence>
<sequence length="182" mass="20603">MQKTEFEEIFDEIVARPLEAIGFQKKGTRLLSDDGLVQIAWVRGGGRLASPGTIVHLACFRHSFLRDKSETVPTAAPGEPGEYPWVFSSEELLNTNPQDWAFDPSRLMSLPYGRLDFSTLSTADVISALTDRRTAFTKYVSWARALSLKEAHEQIASHVEKFWVARLWDQDYRSFPTSSHPV</sequence>
<keyword evidence="2" id="KW-1185">Reference proteome</keyword>
<protein>
    <recommendedName>
        <fullName evidence="3">DUF4304 domain-containing protein</fullName>
    </recommendedName>
</protein>
<proteinExistence type="predicted"/>
<evidence type="ECO:0000313" key="2">
    <source>
        <dbReference type="Proteomes" id="UP001629246"/>
    </source>
</evidence>
<gene>
    <name evidence="1" type="ORF">PQR62_09345</name>
</gene>